<dbReference type="Pfam" id="PF01663">
    <property type="entry name" value="Phosphodiest"/>
    <property type="match status" value="1"/>
</dbReference>
<evidence type="ECO:0000313" key="2">
    <source>
        <dbReference type="Proteomes" id="UP000283479"/>
    </source>
</evidence>
<accession>A0A3S3A4S0</accession>
<comment type="caution">
    <text evidence="1">The sequence shown here is derived from an EMBL/GenBank/DDBJ whole genome shotgun (WGS) entry which is preliminary data.</text>
</comment>
<evidence type="ECO:0000313" key="1">
    <source>
        <dbReference type="EMBL" id="RVW02000.1"/>
    </source>
</evidence>
<dbReference type="PANTHER" id="PTHR10151:SF120">
    <property type="entry name" value="BIS(5'-ADENOSYL)-TRIPHOSPHATASE"/>
    <property type="match status" value="1"/>
</dbReference>
<keyword evidence="2" id="KW-1185">Reference proteome</keyword>
<dbReference type="Gene3D" id="3.40.720.10">
    <property type="entry name" value="Alkaline Phosphatase, subunit A"/>
    <property type="match status" value="1"/>
</dbReference>
<keyword evidence="1" id="KW-0378">Hydrolase</keyword>
<dbReference type="OrthoDB" id="3590172at2"/>
<dbReference type="AlphaFoldDB" id="A0A3S3A4S0"/>
<dbReference type="EMBL" id="RKLO01000004">
    <property type="protein sequence ID" value="RVW02000.1"/>
    <property type="molecule type" value="Genomic_DNA"/>
</dbReference>
<dbReference type="GO" id="GO:0016787">
    <property type="term" value="F:hydrolase activity"/>
    <property type="evidence" value="ECO:0007669"/>
    <property type="project" value="UniProtKB-KW"/>
</dbReference>
<sequence length="409" mass="43768">MTVVTANNRAYRVPVHPVVVITVDGGDPSYFHDGLERGIMPRLQRMLEEGGVFSLGASEVPSLTNPNNISIVTGVPPAIHGIPGNYCRTPEDGLVLLNDAKYLRAPSIHARFEEAGVPTLMVTTKDKLRQLLGNGGVPSVSVERAAGAGIPEYGIESIEELVGDPAPGVYDPLASHYAMRIGLSALRVAPQIRLLYVSLTDRVQHAHAPGEDVADLFFTEFDALLGEYLDTGCTVAVTADHGMNAKHDANGEPRVHYLKDVLEAAGIPVEGVVLPITDPYVKHHGALGSFAWLHLSAEHREPARRVLSALPGVEEIWDREQAATVYELPRDRIGDLAVTASADTALGSAAADHDLTQLHGPLRSHGGRHEQPVPLILSGSVDGPLAHPFEAGILRSRDIHDLVLNHVGA</sequence>
<dbReference type="Gene3D" id="3.30.1360.110">
    <property type="entry name" value="Domain 2, Phosphonoacetate Hydrolase"/>
    <property type="match status" value="1"/>
</dbReference>
<dbReference type="SUPFAM" id="SSF53649">
    <property type="entry name" value="Alkaline phosphatase-like"/>
    <property type="match status" value="1"/>
</dbReference>
<dbReference type="InterPro" id="IPR017850">
    <property type="entry name" value="Alkaline_phosphatase_core_sf"/>
</dbReference>
<proteinExistence type="predicted"/>
<organism evidence="1 2">
    <name type="scientific">Rhodococcus xishaensis</name>
    <dbReference type="NCBI Taxonomy" id="2487364"/>
    <lineage>
        <taxon>Bacteria</taxon>
        <taxon>Bacillati</taxon>
        <taxon>Actinomycetota</taxon>
        <taxon>Actinomycetes</taxon>
        <taxon>Mycobacteriales</taxon>
        <taxon>Nocardiaceae</taxon>
        <taxon>Rhodococcus</taxon>
    </lineage>
</organism>
<dbReference type="InterPro" id="IPR023116">
    <property type="entry name" value="Phosphonoacetate_hydro_insert"/>
</dbReference>
<dbReference type="RefSeq" id="WP_127954427.1">
    <property type="nucleotide sequence ID" value="NZ_RKLO01000004.1"/>
</dbReference>
<protein>
    <submittedName>
        <fullName evidence="1">Phosphonoacetate hydrolase</fullName>
    </submittedName>
</protein>
<reference evidence="1 2" key="1">
    <citation type="submission" date="2018-11" db="EMBL/GenBank/DDBJ databases">
        <title>Rhodococcus spongicola sp. nov. and Rhodococcus xishaensis sp. nov. from marine sponges.</title>
        <authorList>
            <person name="Li L."/>
            <person name="Lin H.W."/>
        </authorList>
    </citation>
    <scope>NUCLEOTIDE SEQUENCE [LARGE SCALE GENOMIC DNA]</scope>
    <source>
        <strain evidence="1 2">LHW51113</strain>
    </source>
</reference>
<gene>
    <name evidence="1" type="ORF">EGT50_11215</name>
</gene>
<name>A0A3S3A4S0_9NOCA</name>
<dbReference type="Proteomes" id="UP000283479">
    <property type="component" value="Unassembled WGS sequence"/>
</dbReference>
<dbReference type="PANTHER" id="PTHR10151">
    <property type="entry name" value="ECTONUCLEOTIDE PYROPHOSPHATASE/PHOSPHODIESTERASE"/>
    <property type="match status" value="1"/>
</dbReference>
<dbReference type="InterPro" id="IPR002591">
    <property type="entry name" value="Phosphodiest/P_Trfase"/>
</dbReference>